<gene>
    <name evidence="2" type="ORF">GWI71_19710</name>
</gene>
<dbReference type="InterPro" id="IPR022385">
    <property type="entry name" value="Rhs_assc_core"/>
</dbReference>
<protein>
    <recommendedName>
        <fullName evidence="4">RHS repeat-associated core domain-containing protein</fullName>
    </recommendedName>
</protein>
<dbReference type="InterPro" id="IPR050708">
    <property type="entry name" value="T6SS_VgrG/RHS"/>
</dbReference>
<feature type="region of interest" description="Disordered" evidence="1">
    <location>
        <begin position="181"/>
        <end position="214"/>
    </location>
</feature>
<evidence type="ECO:0008006" key="4">
    <source>
        <dbReference type="Google" id="ProtNLM"/>
    </source>
</evidence>
<dbReference type="EMBL" id="JAABLP010000006">
    <property type="protein sequence ID" value="NBN65927.1"/>
    <property type="molecule type" value="Genomic_DNA"/>
</dbReference>
<dbReference type="PANTHER" id="PTHR32305:SF15">
    <property type="entry name" value="PROTEIN RHSA-RELATED"/>
    <property type="match status" value="1"/>
</dbReference>
<name>A0ABW9ZSB9_9HYPH</name>
<dbReference type="Proteomes" id="UP000541347">
    <property type="component" value="Unassembled WGS sequence"/>
</dbReference>
<evidence type="ECO:0000313" key="3">
    <source>
        <dbReference type="Proteomes" id="UP000541347"/>
    </source>
</evidence>
<dbReference type="PANTHER" id="PTHR32305">
    <property type="match status" value="1"/>
</dbReference>
<evidence type="ECO:0000313" key="2">
    <source>
        <dbReference type="EMBL" id="NBN65927.1"/>
    </source>
</evidence>
<accession>A0ABW9ZSB9</accession>
<evidence type="ECO:0000256" key="1">
    <source>
        <dbReference type="SAM" id="MobiDB-lite"/>
    </source>
</evidence>
<proteinExistence type="predicted"/>
<keyword evidence="3" id="KW-1185">Reference proteome</keyword>
<sequence length="214" mass="23572">MDPRPALRASSLLWSWRRRVLTGCDDPETGLTYLNARYYDPILARFVSPDWFDPTQQGVGTNRYAYAANNPILFKDPSGNDSFVSGSPQKDGSYSCHSCNDRSGNYFSGRDSRHSEYASLSREERIALSDPAQRARSAKDAQELLGYVPVVGSVISAAEFYENPSWSGAAMIGLSLVPGGKGRGEGWKSASRSSRGGNKPLDRSFQPEQRQGYI</sequence>
<dbReference type="NCBIfam" id="TIGR03696">
    <property type="entry name" value="Rhs_assc_core"/>
    <property type="match status" value="1"/>
</dbReference>
<comment type="caution">
    <text evidence="2">The sequence shown here is derived from an EMBL/GenBank/DDBJ whole genome shotgun (WGS) entry which is preliminary data.</text>
</comment>
<reference evidence="2 3" key="1">
    <citation type="submission" date="2020-01" db="EMBL/GenBank/DDBJ databases">
        <authorList>
            <person name="Peng S.Y."/>
            <person name="Li J."/>
            <person name="Wang M."/>
            <person name="Wang L."/>
            <person name="Wang C.Q."/>
            <person name="Wang J.R."/>
        </authorList>
    </citation>
    <scope>NUCLEOTIDE SEQUENCE [LARGE SCALE GENOMIC DNA]</scope>
    <source>
        <strain evidence="2 3">XCT-34</strain>
    </source>
</reference>
<dbReference type="Gene3D" id="2.180.10.10">
    <property type="entry name" value="RHS repeat-associated core"/>
    <property type="match status" value="1"/>
</dbReference>
<organism evidence="2 3">
    <name type="scientific">Pannonibacter tanglangensis</name>
    <dbReference type="NCBI Taxonomy" id="2750084"/>
    <lineage>
        <taxon>Bacteria</taxon>
        <taxon>Pseudomonadati</taxon>
        <taxon>Pseudomonadota</taxon>
        <taxon>Alphaproteobacteria</taxon>
        <taxon>Hyphomicrobiales</taxon>
        <taxon>Stappiaceae</taxon>
        <taxon>Pannonibacter</taxon>
    </lineage>
</organism>